<evidence type="ECO:0000313" key="2">
    <source>
        <dbReference type="Proteomes" id="UP000010408"/>
    </source>
</evidence>
<dbReference type="AlphaFoldDB" id="L1N9W4"/>
<proteinExistence type="predicted"/>
<name>L1N9W4_9PORP</name>
<dbReference type="STRING" id="1127696.HMPREF9134_01618"/>
<sequence length="65" mass="6943">MSCALLLRRSSSRKDKACHTIYNASASKPLLGSDKTLVSGTDTIVYDPSQVVSLPSRMGYPLGTP</sequence>
<dbReference type="Proteomes" id="UP000010408">
    <property type="component" value="Unassembled WGS sequence"/>
</dbReference>
<comment type="caution">
    <text evidence="1">The sequence shown here is derived from an EMBL/GenBank/DDBJ whole genome shotgun (WGS) entry which is preliminary data.</text>
</comment>
<accession>L1N9W4</accession>
<reference evidence="1 2" key="1">
    <citation type="submission" date="2012-05" db="EMBL/GenBank/DDBJ databases">
        <authorList>
            <person name="Weinstock G."/>
            <person name="Sodergren E."/>
            <person name="Lobos E.A."/>
            <person name="Fulton L."/>
            <person name="Fulton R."/>
            <person name="Courtney L."/>
            <person name="Fronick C."/>
            <person name="O'Laughlin M."/>
            <person name="Godfrey J."/>
            <person name="Wilson R.M."/>
            <person name="Miner T."/>
            <person name="Farmer C."/>
            <person name="Delehaunty K."/>
            <person name="Cordes M."/>
            <person name="Minx P."/>
            <person name="Tomlinson C."/>
            <person name="Chen J."/>
            <person name="Wollam A."/>
            <person name="Pepin K.H."/>
            <person name="Bhonagiri V."/>
            <person name="Zhang X."/>
            <person name="Suruliraj S."/>
            <person name="Warren W."/>
            <person name="Mitreva M."/>
            <person name="Mardis E.R."/>
            <person name="Wilson R.K."/>
        </authorList>
    </citation>
    <scope>NUCLEOTIDE SEQUENCE [LARGE SCALE GENOMIC DNA]</scope>
    <source>
        <strain evidence="1 2">F0037</strain>
    </source>
</reference>
<organism evidence="1 2">
    <name type="scientific">Porphyromonas catoniae F0037</name>
    <dbReference type="NCBI Taxonomy" id="1127696"/>
    <lineage>
        <taxon>Bacteria</taxon>
        <taxon>Pseudomonadati</taxon>
        <taxon>Bacteroidota</taxon>
        <taxon>Bacteroidia</taxon>
        <taxon>Bacteroidales</taxon>
        <taxon>Porphyromonadaceae</taxon>
        <taxon>Porphyromonas</taxon>
    </lineage>
</organism>
<protein>
    <submittedName>
        <fullName evidence="1">Uncharacterized protein</fullName>
    </submittedName>
</protein>
<dbReference type="EMBL" id="AMEQ01000040">
    <property type="protein sequence ID" value="EKY00284.1"/>
    <property type="molecule type" value="Genomic_DNA"/>
</dbReference>
<gene>
    <name evidence="1" type="ORF">HMPREF9134_01618</name>
</gene>
<evidence type="ECO:0000313" key="1">
    <source>
        <dbReference type="EMBL" id="EKY00284.1"/>
    </source>
</evidence>
<dbReference type="HOGENOM" id="CLU_2846080_0_0_10"/>